<evidence type="ECO:0008006" key="4">
    <source>
        <dbReference type="Google" id="ProtNLM"/>
    </source>
</evidence>
<protein>
    <recommendedName>
        <fullName evidence="4">Peptidase M50B-like protein</fullName>
    </recommendedName>
</protein>
<sequence length="160" mass="17515">MLVPLVLIGLTHKWVACRGSLLLMISNLPMTIMHELAHFTVALLLGGNPSAISIWPVRNGKRWQLGNVTFRPTVLSTAPTALAPLLWLIVGGYLLLNKNGLAEGSLAWLCGIYLCAYVCISASIPSTQDIRIILRNPMSLMVWASVFYCLVHFSLLLSGE</sequence>
<keyword evidence="1" id="KW-1133">Transmembrane helix</keyword>
<feature type="transmembrane region" description="Helical" evidence="1">
    <location>
        <begin position="106"/>
        <end position="126"/>
    </location>
</feature>
<organism evidence="2 3">
    <name type="scientific">Pelotalea chapellei</name>
    <dbReference type="NCBI Taxonomy" id="44671"/>
    <lineage>
        <taxon>Bacteria</taxon>
        <taxon>Pseudomonadati</taxon>
        <taxon>Thermodesulfobacteriota</taxon>
        <taxon>Desulfuromonadia</taxon>
        <taxon>Geobacterales</taxon>
        <taxon>Geobacteraceae</taxon>
        <taxon>Pelotalea</taxon>
    </lineage>
</organism>
<feature type="transmembrane region" description="Helical" evidence="1">
    <location>
        <begin position="138"/>
        <end position="157"/>
    </location>
</feature>
<accession>A0ABS5U9V3</accession>
<gene>
    <name evidence="2" type="ORF">KJB30_11490</name>
</gene>
<evidence type="ECO:0000313" key="3">
    <source>
        <dbReference type="Proteomes" id="UP000784128"/>
    </source>
</evidence>
<dbReference type="Proteomes" id="UP000784128">
    <property type="component" value="Unassembled WGS sequence"/>
</dbReference>
<evidence type="ECO:0000256" key="1">
    <source>
        <dbReference type="SAM" id="Phobius"/>
    </source>
</evidence>
<name>A0ABS5U9V3_9BACT</name>
<reference evidence="2 3" key="1">
    <citation type="submission" date="2021-05" db="EMBL/GenBank/DDBJ databases">
        <title>The draft genome of Geobacter chapellei DSM 13688.</title>
        <authorList>
            <person name="Xu Z."/>
            <person name="Masuda Y."/>
            <person name="Itoh H."/>
            <person name="Senoo K."/>
        </authorList>
    </citation>
    <scope>NUCLEOTIDE SEQUENCE [LARGE SCALE GENOMIC DNA]</scope>
    <source>
        <strain evidence="2 3">DSM 13688</strain>
    </source>
</reference>
<dbReference type="RefSeq" id="WP_214299341.1">
    <property type="nucleotide sequence ID" value="NZ_JAHDYS010000010.1"/>
</dbReference>
<dbReference type="EMBL" id="JAHDYS010000010">
    <property type="protein sequence ID" value="MBT1072413.1"/>
    <property type="molecule type" value="Genomic_DNA"/>
</dbReference>
<feature type="transmembrane region" description="Helical" evidence="1">
    <location>
        <begin position="37"/>
        <end position="57"/>
    </location>
</feature>
<comment type="caution">
    <text evidence="2">The sequence shown here is derived from an EMBL/GenBank/DDBJ whole genome shotgun (WGS) entry which is preliminary data.</text>
</comment>
<proteinExistence type="predicted"/>
<keyword evidence="1" id="KW-0472">Membrane</keyword>
<evidence type="ECO:0000313" key="2">
    <source>
        <dbReference type="EMBL" id="MBT1072413.1"/>
    </source>
</evidence>
<keyword evidence="3" id="KW-1185">Reference proteome</keyword>
<keyword evidence="1" id="KW-0812">Transmembrane</keyword>
<feature type="transmembrane region" description="Helical" evidence="1">
    <location>
        <begin position="69"/>
        <end position="94"/>
    </location>
</feature>